<dbReference type="Pfam" id="PF01336">
    <property type="entry name" value="tRNA_anti-codon"/>
    <property type="match status" value="1"/>
</dbReference>
<dbReference type="InterPro" id="IPR004365">
    <property type="entry name" value="NA-bd_OB_tRNA"/>
</dbReference>
<dbReference type="Gene3D" id="1.10.10.1600">
    <property type="entry name" value="Bacterial DNA polymerase III alpha subunit, thumb domain"/>
    <property type="match status" value="1"/>
</dbReference>
<keyword evidence="7 14" id="KW-0548">Nucleotidyltransferase</keyword>
<comment type="similarity">
    <text evidence="2">Belongs to the DNA polymerase type-C family. DnaE subfamily.</text>
</comment>
<dbReference type="NCBIfam" id="TIGR00594">
    <property type="entry name" value="polc"/>
    <property type="match status" value="1"/>
</dbReference>
<name>A0ABU1MYP4_9CAUL</name>
<comment type="caution">
    <text evidence="14">The sequence shown here is derived from an EMBL/GenBank/DDBJ whole genome shotgun (WGS) entry which is preliminary data.</text>
</comment>
<dbReference type="RefSeq" id="WP_310031168.1">
    <property type="nucleotide sequence ID" value="NZ_JAVDRL010000005.1"/>
</dbReference>
<dbReference type="CDD" id="cd04485">
    <property type="entry name" value="DnaE_OBF"/>
    <property type="match status" value="1"/>
</dbReference>
<dbReference type="Pfam" id="PF17657">
    <property type="entry name" value="DNA_pol3_finger"/>
    <property type="match status" value="1"/>
</dbReference>
<evidence type="ECO:0000256" key="3">
    <source>
        <dbReference type="ARBA" id="ARBA00012417"/>
    </source>
</evidence>
<evidence type="ECO:0000256" key="10">
    <source>
        <dbReference type="ARBA" id="ARBA00025611"/>
    </source>
</evidence>
<keyword evidence="15" id="KW-1185">Reference proteome</keyword>
<dbReference type="Pfam" id="PF07733">
    <property type="entry name" value="DNA_pol3_alpha"/>
    <property type="match status" value="1"/>
</dbReference>
<dbReference type="Proteomes" id="UP001262754">
    <property type="component" value="Unassembled WGS sequence"/>
</dbReference>
<dbReference type="InterPro" id="IPR004013">
    <property type="entry name" value="PHP_dom"/>
</dbReference>
<evidence type="ECO:0000256" key="5">
    <source>
        <dbReference type="ARBA" id="ARBA00022490"/>
    </source>
</evidence>
<evidence type="ECO:0000256" key="9">
    <source>
        <dbReference type="ARBA" id="ARBA00022932"/>
    </source>
</evidence>
<proteinExistence type="inferred from homology"/>
<dbReference type="InterPro" id="IPR004805">
    <property type="entry name" value="DnaE2/DnaE/PolC"/>
</dbReference>
<accession>A0ABU1MYP4</accession>
<evidence type="ECO:0000256" key="6">
    <source>
        <dbReference type="ARBA" id="ARBA00022679"/>
    </source>
</evidence>
<dbReference type="Gene3D" id="3.20.20.140">
    <property type="entry name" value="Metal-dependent hydrolases"/>
    <property type="match status" value="1"/>
</dbReference>
<evidence type="ECO:0000256" key="8">
    <source>
        <dbReference type="ARBA" id="ARBA00022705"/>
    </source>
</evidence>
<dbReference type="EMBL" id="JAVDRL010000005">
    <property type="protein sequence ID" value="MDR6531305.1"/>
    <property type="molecule type" value="Genomic_DNA"/>
</dbReference>
<protein>
    <recommendedName>
        <fullName evidence="4">DNA polymerase III subunit alpha</fullName>
        <ecNumber evidence="3">2.7.7.7</ecNumber>
    </recommendedName>
</protein>
<keyword evidence="9" id="KW-0239">DNA-directed DNA polymerase</keyword>
<evidence type="ECO:0000256" key="7">
    <source>
        <dbReference type="ARBA" id="ARBA00022695"/>
    </source>
</evidence>
<evidence type="ECO:0000313" key="14">
    <source>
        <dbReference type="EMBL" id="MDR6531305.1"/>
    </source>
</evidence>
<dbReference type="Pfam" id="PF14579">
    <property type="entry name" value="HHH_6"/>
    <property type="match status" value="1"/>
</dbReference>
<comment type="subunit">
    <text evidence="11">DNA polymerase III contains a core (composed of alpha, epsilon and theta chains) that associates with a tau subunit. This core dimerizes to form the POLIII' complex. PolIII' associates with the gamma complex (composed of gamma, delta, delta', psi and chi chains) and with the beta chain to form the complete DNA polymerase III complex.</text>
</comment>
<dbReference type="InterPro" id="IPR029460">
    <property type="entry name" value="DNAPol_HHH"/>
</dbReference>
<dbReference type="CDD" id="cd07433">
    <property type="entry name" value="PHP_PolIIIA_DnaE1"/>
    <property type="match status" value="1"/>
</dbReference>
<sequence>MSGSEGQGFVHLRVRSAYSLLEGAIKADKIPGLAAAAGMPAAGLVDRNNLFGALEYSVYSKDYGIQPIIGCALAVSGIGAGPTERWARTPTITLLVQNERGYLNLSELSSLAYLESGEMVEPVVPWARVVEHAEGLILLSGGTDGPVDALLAAGKTAEGETALAQMQRVFGDRFYVELQRHGLPRQAAAEPGLVHWAYEHDAPLVATNDVYYAKPSLYEAHDALLCISDGAFVGQDERRRVTPEHWFKPAEDMRKLFADLPEACDNTLDIARRCAFMVHKRDPILPSFPTGGGRNEPEELTYQAEEGLRRRLAALPQLAAPEEEYWERLRFELGIIIKMGFPGYFLIVSDFIKWGKEHGIPVGPGRGSGAGSLVAWVLTITDLDPLRFGLLFERFLNPERVSMPDFDVDFCQERREEVISYVQEKYGRDRVAQIITFGSLQARAVLRDVGRVMQLPLGLVDRLCKMVPNNPAAPVTLAQAIDIEPRLKQARDEDANVKACLDVALQLEGLFRNASTHAAGVVIGDRPLTQLTPLYKDPRSDLPATQFNMKWVESAGLVKFDFLGLKTLTVLDRAVKHLKKRGEIIDLGQLPFDDAKTYELLASGQTVGVFQLESQGMRDTLRKMRCSSIEEITALISLYRPGPMDNIDTFVDCKFGRKPVDNLHPSLEKVLKETYGVIVYQEQVMQIAQILAGYSLGEADLLRRAMGKKKKEEMDLQKIRFVAGAKEKGVPEEQSGSIFELVAKFAGYGFNKSHAAAYALISYQTAWLKANTPVEFLAASMSLDLSNTDKLAVFHQDARRFDITVRPPDVNRSGADFEVENGEVLYALGAVRNVGLEAMKHLVAIREEGGPFRDIFDFVERVDPKLVNKRAIENLARAGAFDSIHKNRAQIFASADVLIAHGQSIAADRQGGQHALFGGDPAAGRPRLKKTEPWSQVDLLDEELAAVGFYLTGHPLDDMVGVLRRRRTAMLTEVIPRAEAGMEAFRMCGVVRRRQERASQSGERFAFVSLSDPSGEYEVLFPPEALRKCREVLEPGKAVSIKVRAKARDGEVRFFGDDAEPIEKAIENMVAGLRLHLSPSATEIEALRKRLEPAASPRGGEVSLVAALGGGREIEMKLPGRYTLDAALRGALKTAPGVALLEDV</sequence>
<evidence type="ECO:0000256" key="1">
    <source>
        <dbReference type="ARBA" id="ARBA00004496"/>
    </source>
</evidence>
<dbReference type="InterPro" id="IPR016195">
    <property type="entry name" value="Pol/histidinol_Pase-like"/>
</dbReference>
<comment type="subcellular location">
    <subcellularLocation>
        <location evidence="1">Cytoplasm</location>
    </subcellularLocation>
</comment>
<dbReference type="NCBIfam" id="NF004226">
    <property type="entry name" value="PRK05673.1"/>
    <property type="match status" value="1"/>
</dbReference>
<dbReference type="GO" id="GO:0003887">
    <property type="term" value="F:DNA-directed DNA polymerase activity"/>
    <property type="evidence" value="ECO:0007669"/>
    <property type="project" value="UniProtKB-EC"/>
</dbReference>
<keyword evidence="6 14" id="KW-0808">Transferase</keyword>
<dbReference type="Pfam" id="PF02811">
    <property type="entry name" value="PHP"/>
    <property type="match status" value="1"/>
</dbReference>
<evidence type="ECO:0000256" key="2">
    <source>
        <dbReference type="ARBA" id="ARBA00009496"/>
    </source>
</evidence>
<organism evidence="14 15">
    <name type="scientific">Caulobacter rhizosphaerae</name>
    <dbReference type="NCBI Taxonomy" id="2010972"/>
    <lineage>
        <taxon>Bacteria</taxon>
        <taxon>Pseudomonadati</taxon>
        <taxon>Pseudomonadota</taxon>
        <taxon>Alphaproteobacteria</taxon>
        <taxon>Caulobacterales</taxon>
        <taxon>Caulobacteraceae</taxon>
        <taxon>Caulobacter</taxon>
    </lineage>
</organism>
<dbReference type="Gene3D" id="1.10.150.870">
    <property type="match status" value="1"/>
</dbReference>
<evidence type="ECO:0000256" key="12">
    <source>
        <dbReference type="ARBA" id="ARBA00049244"/>
    </source>
</evidence>
<dbReference type="InterPro" id="IPR040982">
    <property type="entry name" value="DNA_pol3_finger"/>
</dbReference>
<feature type="domain" description="Polymerase/histidinol phosphatase N-terminal" evidence="13">
    <location>
        <begin position="10"/>
        <end position="77"/>
    </location>
</feature>
<dbReference type="PANTHER" id="PTHR32294">
    <property type="entry name" value="DNA POLYMERASE III SUBUNIT ALPHA"/>
    <property type="match status" value="1"/>
</dbReference>
<dbReference type="PANTHER" id="PTHR32294:SF0">
    <property type="entry name" value="DNA POLYMERASE III SUBUNIT ALPHA"/>
    <property type="match status" value="1"/>
</dbReference>
<dbReference type="InterPro" id="IPR041931">
    <property type="entry name" value="DNA_pol3_alpha_thumb_dom"/>
</dbReference>
<dbReference type="InterPro" id="IPR003141">
    <property type="entry name" value="Pol/His_phosphatase_N"/>
</dbReference>
<evidence type="ECO:0000313" key="15">
    <source>
        <dbReference type="Proteomes" id="UP001262754"/>
    </source>
</evidence>
<dbReference type="InterPro" id="IPR011708">
    <property type="entry name" value="DNA_pol3_alpha_NTPase_dom"/>
</dbReference>
<evidence type="ECO:0000256" key="4">
    <source>
        <dbReference type="ARBA" id="ARBA00019114"/>
    </source>
</evidence>
<comment type="catalytic activity">
    <reaction evidence="12">
        <text>DNA(n) + a 2'-deoxyribonucleoside 5'-triphosphate = DNA(n+1) + diphosphate</text>
        <dbReference type="Rhea" id="RHEA:22508"/>
        <dbReference type="Rhea" id="RHEA-COMP:17339"/>
        <dbReference type="Rhea" id="RHEA-COMP:17340"/>
        <dbReference type="ChEBI" id="CHEBI:33019"/>
        <dbReference type="ChEBI" id="CHEBI:61560"/>
        <dbReference type="ChEBI" id="CHEBI:173112"/>
        <dbReference type="EC" id="2.7.7.7"/>
    </reaction>
</comment>
<evidence type="ECO:0000259" key="13">
    <source>
        <dbReference type="SMART" id="SM00481"/>
    </source>
</evidence>
<reference evidence="14 15" key="1">
    <citation type="submission" date="2023-07" db="EMBL/GenBank/DDBJ databases">
        <title>Sorghum-associated microbial communities from plants grown in Nebraska, USA.</title>
        <authorList>
            <person name="Schachtman D."/>
        </authorList>
    </citation>
    <scope>NUCLEOTIDE SEQUENCE [LARGE SCALE GENOMIC DNA]</scope>
    <source>
        <strain evidence="14 15">DS2154</strain>
    </source>
</reference>
<keyword evidence="5" id="KW-0963">Cytoplasm</keyword>
<keyword evidence="8" id="KW-0235">DNA replication</keyword>
<dbReference type="SMART" id="SM00481">
    <property type="entry name" value="POLIIIAc"/>
    <property type="match status" value="1"/>
</dbReference>
<gene>
    <name evidence="14" type="ORF">J2800_002047</name>
</gene>
<comment type="function">
    <text evidence="10">DNA polymerase III is a complex, multichain enzyme responsible for most of the replicative synthesis in bacteria. This DNA polymerase also exhibits 3' to 5' exonuclease activity. The alpha chain is the DNA polymerase.</text>
</comment>
<evidence type="ECO:0000256" key="11">
    <source>
        <dbReference type="ARBA" id="ARBA00026073"/>
    </source>
</evidence>
<dbReference type="SUPFAM" id="SSF89550">
    <property type="entry name" value="PHP domain-like"/>
    <property type="match status" value="1"/>
</dbReference>
<dbReference type="EC" id="2.7.7.7" evidence="3"/>
<dbReference type="InterPro" id="IPR049821">
    <property type="entry name" value="PolIIIA_DnaE1_PHP"/>
</dbReference>